<dbReference type="InterPro" id="IPR040256">
    <property type="entry name" value="At4g02000-like"/>
</dbReference>
<sequence length="166" mass="19629">MSRALIVRLLRRSISYRVLWNHIQSLWQPLGRFQLVDLDNEYFKVKFEKEDDYTKVLIDGPWTIFGSYLTVQPWSREFSTSQLHLAYVVVWVRLPGLPIRYYTKNLFRCIVDVIGKVIKADYNIDVGERDKFVPFAVMVDLNKPLLPCVGIDDFTQRLEYEGLHQI</sequence>
<comment type="caution">
    <text evidence="2">The sequence shown here is derived from an EMBL/GenBank/DDBJ whole genome shotgun (WGS) entry which is preliminary data.</text>
</comment>
<accession>A0A9W7I2B9</accession>
<dbReference type="Pfam" id="PF14111">
    <property type="entry name" value="DUF4283"/>
    <property type="match status" value="1"/>
</dbReference>
<keyword evidence="3" id="KW-1185">Reference proteome</keyword>
<dbReference type="EMBL" id="BSYR01000022">
    <property type="protein sequence ID" value="GMI87522.1"/>
    <property type="molecule type" value="Genomic_DNA"/>
</dbReference>
<proteinExistence type="predicted"/>
<dbReference type="InterPro" id="IPR025558">
    <property type="entry name" value="DUF4283"/>
</dbReference>
<dbReference type="PANTHER" id="PTHR31286:SF99">
    <property type="entry name" value="DUF4283 DOMAIN-CONTAINING PROTEIN"/>
    <property type="match status" value="1"/>
</dbReference>
<dbReference type="OrthoDB" id="994333at2759"/>
<evidence type="ECO:0000313" key="2">
    <source>
        <dbReference type="EMBL" id="GMI87522.1"/>
    </source>
</evidence>
<organism evidence="2 3">
    <name type="scientific">Hibiscus trionum</name>
    <name type="common">Flower of an hour</name>
    <dbReference type="NCBI Taxonomy" id="183268"/>
    <lineage>
        <taxon>Eukaryota</taxon>
        <taxon>Viridiplantae</taxon>
        <taxon>Streptophyta</taxon>
        <taxon>Embryophyta</taxon>
        <taxon>Tracheophyta</taxon>
        <taxon>Spermatophyta</taxon>
        <taxon>Magnoliopsida</taxon>
        <taxon>eudicotyledons</taxon>
        <taxon>Gunneridae</taxon>
        <taxon>Pentapetalae</taxon>
        <taxon>rosids</taxon>
        <taxon>malvids</taxon>
        <taxon>Malvales</taxon>
        <taxon>Malvaceae</taxon>
        <taxon>Malvoideae</taxon>
        <taxon>Hibiscus</taxon>
    </lineage>
</organism>
<feature type="domain" description="DUF4283" evidence="1">
    <location>
        <begin position="3"/>
        <end position="81"/>
    </location>
</feature>
<gene>
    <name evidence="2" type="ORF">HRI_002421500</name>
</gene>
<dbReference type="AlphaFoldDB" id="A0A9W7I2B9"/>
<dbReference type="PANTHER" id="PTHR31286">
    <property type="entry name" value="GLYCINE-RICH CELL WALL STRUCTURAL PROTEIN 1.8-LIKE"/>
    <property type="match status" value="1"/>
</dbReference>
<name>A0A9W7I2B9_HIBTR</name>
<protein>
    <recommendedName>
        <fullName evidence="1">DUF4283 domain-containing protein</fullName>
    </recommendedName>
</protein>
<evidence type="ECO:0000259" key="1">
    <source>
        <dbReference type="Pfam" id="PF14111"/>
    </source>
</evidence>
<evidence type="ECO:0000313" key="3">
    <source>
        <dbReference type="Proteomes" id="UP001165190"/>
    </source>
</evidence>
<reference evidence="2" key="1">
    <citation type="submission" date="2023-05" db="EMBL/GenBank/DDBJ databases">
        <title>Genome and transcriptome analyses reveal genes involved in the formation of fine ridges on petal epidermal cells in Hibiscus trionum.</title>
        <authorList>
            <person name="Koshimizu S."/>
            <person name="Masuda S."/>
            <person name="Ishii T."/>
            <person name="Shirasu K."/>
            <person name="Hoshino A."/>
            <person name="Arita M."/>
        </authorList>
    </citation>
    <scope>NUCLEOTIDE SEQUENCE</scope>
    <source>
        <strain evidence="2">Hamamatsu line</strain>
    </source>
</reference>
<dbReference type="Proteomes" id="UP001165190">
    <property type="component" value="Unassembled WGS sequence"/>
</dbReference>